<feature type="compositionally biased region" description="Basic residues" evidence="1">
    <location>
        <begin position="92"/>
        <end position="104"/>
    </location>
</feature>
<keyword evidence="3" id="KW-1185">Reference proteome</keyword>
<dbReference type="AlphaFoldDB" id="A0A3E0D6N3"/>
<feature type="compositionally biased region" description="Basic and acidic residues" evidence="1">
    <location>
        <begin position="76"/>
        <end position="91"/>
    </location>
</feature>
<gene>
    <name evidence="2" type="ORF">C8N25_1352</name>
</gene>
<dbReference type="Proteomes" id="UP000256405">
    <property type="component" value="Unassembled WGS sequence"/>
</dbReference>
<feature type="compositionally biased region" description="Polar residues" evidence="1">
    <location>
        <begin position="1"/>
        <end position="10"/>
    </location>
</feature>
<feature type="compositionally biased region" description="Basic residues" evidence="1">
    <location>
        <begin position="114"/>
        <end position="133"/>
    </location>
</feature>
<dbReference type="RefSeq" id="WP_140160584.1">
    <property type="nucleotide sequence ID" value="NZ_MSSW01000033.1"/>
</dbReference>
<protein>
    <submittedName>
        <fullName evidence="2">Uncharacterized protein</fullName>
    </submittedName>
</protein>
<organism evidence="2 3">
    <name type="scientific">Algoriphagus antarcticus</name>
    <dbReference type="NCBI Taxonomy" id="238540"/>
    <lineage>
        <taxon>Bacteria</taxon>
        <taxon>Pseudomonadati</taxon>
        <taxon>Bacteroidota</taxon>
        <taxon>Cytophagia</taxon>
        <taxon>Cytophagales</taxon>
        <taxon>Cyclobacteriaceae</taxon>
        <taxon>Algoriphagus</taxon>
    </lineage>
</organism>
<accession>A0A3E0D6N3</accession>
<evidence type="ECO:0000313" key="3">
    <source>
        <dbReference type="Proteomes" id="UP000256405"/>
    </source>
</evidence>
<sequence>MGENKQSNKINQEKAETEIKAVTAPAEVNTAGTTDIELKSDILGVKDKVGNISDKDTEKFTKKNLKELKKMSGIIKEKEKKDKEKRKEKEKKAKKKAQKKKKEKAKKEKAQKKLKEKKAKKKAAQKRNKSKKK</sequence>
<evidence type="ECO:0000256" key="1">
    <source>
        <dbReference type="SAM" id="MobiDB-lite"/>
    </source>
</evidence>
<feature type="region of interest" description="Disordered" evidence="1">
    <location>
        <begin position="76"/>
        <end position="133"/>
    </location>
</feature>
<proteinExistence type="predicted"/>
<name>A0A3E0D6N3_9BACT</name>
<comment type="caution">
    <text evidence="2">The sequence shown here is derived from an EMBL/GenBank/DDBJ whole genome shotgun (WGS) entry which is preliminary data.</text>
</comment>
<feature type="region of interest" description="Disordered" evidence="1">
    <location>
        <begin position="1"/>
        <end position="20"/>
    </location>
</feature>
<reference evidence="2 3" key="1">
    <citation type="submission" date="2018-08" db="EMBL/GenBank/DDBJ databases">
        <title>Genomic Encyclopedia of Archaeal and Bacterial Type Strains, Phase II (KMG-II): from individual species to whole genera.</title>
        <authorList>
            <person name="Goeker M."/>
        </authorList>
    </citation>
    <scope>NUCLEOTIDE SEQUENCE [LARGE SCALE GENOMIC DNA]</scope>
    <source>
        <strain evidence="2 3">DSM 15986</strain>
    </source>
</reference>
<dbReference type="EMBL" id="QUNF01000035">
    <property type="protein sequence ID" value="REG78360.1"/>
    <property type="molecule type" value="Genomic_DNA"/>
</dbReference>
<evidence type="ECO:0000313" key="2">
    <source>
        <dbReference type="EMBL" id="REG78360.1"/>
    </source>
</evidence>